<reference evidence="1" key="2">
    <citation type="submission" date="2020-09" db="EMBL/GenBank/DDBJ databases">
        <authorList>
            <person name="Sun Q."/>
            <person name="Kim S."/>
        </authorList>
    </citation>
    <scope>NUCLEOTIDE SEQUENCE</scope>
    <source>
        <strain evidence="1">KCTC 42651</strain>
    </source>
</reference>
<name>A0A919CTH7_9PROT</name>
<reference evidence="1" key="1">
    <citation type="journal article" date="2014" name="Int. J. Syst. Evol. Microbiol.">
        <title>Complete genome sequence of Corynebacterium casei LMG S-19264T (=DSM 44701T), isolated from a smear-ripened cheese.</title>
        <authorList>
            <consortium name="US DOE Joint Genome Institute (JGI-PGF)"/>
            <person name="Walter F."/>
            <person name="Albersmeier A."/>
            <person name="Kalinowski J."/>
            <person name="Ruckert C."/>
        </authorList>
    </citation>
    <scope>NUCLEOTIDE SEQUENCE</scope>
    <source>
        <strain evidence="1">KCTC 42651</strain>
    </source>
</reference>
<keyword evidence="2" id="KW-1185">Reference proteome</keyword>
<dbReference type="Proteomes" id="UP000630353">
    <property type="component" value="Unassembled WGS sequence"/>
</dbReference>
<dbReference type="AlphaFoldDB" id="A0A919CTH7"/>
<protein>
    <submittedName>
        <fullName evidence="1">Uncharacterized protein</fullName>
    </submittedName>
</protein>
<sequence>MSLLRRLIFEAGRRAAQNPEVRRTAARVAGEVYGKVAPRVENAGRHVLESARETSAEGRLTDDPIGFARRFRDRLLPPEDDRQR</sequence>
<accession>A0A919CTH7</accession>
<dbReference type="RefSeq" id="WP_189994661.1">
    <property type="nucleotide sequence ID" value="NZ_BMZS01000013.1"/>
</dbReference>
<gene>
    <name evidence="1" type="ORF">GCM10017083_48930</name>
</gene>
<dbReference type="EMBL" id="BMZS01000013">
    <property type="protein sequence ID" value="GHD61508.1"/>
    <property type="molecule type" value="Genomic_DNA"/>
</dbReference>
<proteinExistence type="predicted"/>
<evidence type="ECO:0000313" key="1">
    <source>
        <dbReference type="EMBL" id="GHD61508.1"/>
    </source>
</evidence>
<evidence type="ECO:0000313" key="2">
    <source>
        <dbReference type="Proteomes" id="UP000630353"/>
    </source>
</evidence>
<comment type="caution">
    <text evidence="1">The sequence shown here is derived from an EMBL/GenBank/DDBJ whole genome shotgun (WGS) entry which is preliminary data.</text>
</comment>
<organism evidence="1 2">
    <name type="scientific">Thalassobaculum fulvum</name>
    <dbReference type="NCBI Taxonomy" id="1633335"/>
    <lineage>
        <taxon>Bacteria</taxon>
        <taxon>Pseudomonadati</taxon>
        <taxon>Pseudomonadota</taxon>
        <taxon>Alphaproteobacteria</taxon>
        <taxon>Rhodospirillales</taxon>
        <taxon>Thalassobaculaceae</taxon>
        <taxon>Thalassobaculum</taxon>
    </lineage>
</organism>